<dbReference type="KEGG" id="hfl:PUV54_16610"/>
<evidence type="ECO:0000313" key="1">
    <source>
        <dbReference type="EMBL" id="WDI31575.1"/>
    </source>
</evidence>
<keyword evidence="2" id="KW-1185">Reference proteome</keyword>
<dbReference type="Proteomes" id="UP001214043">
    <property type="component" value="Chromosome"/>
</dbReference>
<evidence type="ECO:0000313" key="2">
    <source>
        <dbReference type="Proteomes" id="UP001214043"/>
    </source>
</evidence>
<proteinExistence type="predicted"/>
<dbReference type="AlphaFoldDB" id="A0AAE9ZJC5"/>
<reference evidence="1" key="1">
    <citation type="submission" date="2023-02" db="EMBL/GenBank/DDBJ databases">
        <title>Genome sequence of Hyphococcus flavus.</title>
        <authorList>
            <person name="Rong J.-C."/>
            <person name="Zhao Q."/>
            <person name="Yi M."/>
            <person name="Wu J.-Y."/>
        </authorList>
    </citation>
    <scope>NUCLEOTIDE SEQUENCE</scope>
    <source>
        <strain evidence="1">MCCC 1K03223</strain>
    </source>
</reference>
<dbReference type="RefSeq" id="WP_274493462.1">
    <property type="nucleotide sequence ID" value="NZ_CP118166.1"/>
</dbReference>
<name>A0AAE9ZJC5_9PROT</name>
<gene>
    <name evidence="1" type="ORF">PUV54_16610</name>
</gene>
<organism evidence="1 2">
    <name type="scientific">Hyphococcus flavus</name>
    <dbReference type="NCBI Taxonomy" id="1866326"/>
    <lineage>
        <taxon>Bacteria</taxon>
        <taxon>Pseudomonadati</taxon>
        <taxon>Pseudomonadota</taxon>
        <taxon>Alphaproteobacteria</taxon>
        <taxon>Parvularculales</taxon>
        <taxon>Parvularculaceae</taxon>
        <taxon>Hyphococcus</taxon>
    </lineage>
</organism>
<sequence length="79" mass="8941">MRRFFMLIGSFLGRKLDSFEGGGDWEFSYNVFDDHRMGECAVLFLGPWMAEYGPKKERPTCTEKIKKTGTGAAAIGRAR</sequence>
<dbReference type="EMBL" id="CP118166">
    <property type="protein sequence ID" value="WDI31575.1"/>
    <property type="molecule type" value="Genomic_DNA"/>
</dbReference>
<protein>
    <submittedName>
        <fullName evidence="1">Uncharacterized protein</fullName>
    </submittedName>
</protein>
<accession>A0AAE9ZJC5</accession>